<dbReference type="EMBL" id="BGPR01000141">
    <property type="protein sequence ID" value="GBL98681.1"/>
    <property type="molecule type" value="Genomic_DNA"/>
</dbReference>
<dbReference type="Proteomes" id="UP000499080">
    <property type="component" value="Unassembled WGS sequence"/>
</dbReference>
<dbReference type="OrthoDB" id="6771835at2759"/>
<keyword evidence="2" id="KW-1185">Reference proteome</keyword>
<accession>A0A4Y2C2J7</accession>
<gene>
    <name evidence="1" type="ORF">AVEN_19724_1</name>
</gene>
<comment type="caution">
    <text evidence="1">The sequence shown here is derived from an EMBL/GenBank/DDBJ whole genome shotgun (WGS) entry which is preliminary data.</text>
</comment>
<sequence length="147" mass="16900">MILDKRDHIRELGFRRIIKARNLASKIKSIRSFQPPKINFPATYYIEMIHWNSITLSPPFLLRICSNQEIWSKVQSVGTAVERNFVKFPCHTQGVELCVKLVTEASQKAVGSNYRDGFIRTTLLSRSSMPSFSSKSYFKVPKETEGK</sequence>
<evidence type="ECO:0000313" key="1">
    <source>
        <dbReference type="EMBL" id="GBL98681.1"/>
    </source>
</evidence>
<dbReference type="PANTHER" id="PTHR46409:SF1">
    <property type="entry name" value="HTH PSQ-TYPE DOMAIN-CONTAINING PROTEIN"/>
    <property type="match status" value="1"/>
</dbReference>
<name>A0A4Y2C2J7_ARAVE</name>
<reference evidence="1 2" key="1">
    <citation type="journal article" date="2019" name="Sci. Rep.">
        <title>Orb-weaving spider Araneus ventricosus genome elucidates the spidroin gene catalogue.</title>
        <authorList>
            <person name="Kono N."/>
            <person name="Nakamura H."/>
            <person name="Ohtoshi R."/>
            <person name="Moran D.A.P."/>
            <person name="Shinohara A."/>
            <person name="Yoshida Y."/>
            <person name="Fujiwara M."/>
            <person name="Mori M."/>
            <person name="Tomita M."/>
            <person name="Arakawa K."/>
        </authorList>
    </citation>
    <scope>NUCLEOTIDE SEQUENCE [LARGE SCALE GENOMIC DNA]</scope>
</reference>
<proteinExistence type="predicted"/>
<dbReference type="AlphaFoldDB" id="A0A4Y2C2J7"/>
<evidence type="ECO:0000313" key="2">
    <source>
        <dbReference type="Proteomes" id="UP000499080"/>
    </source>
</evidence>
<protein>
    <submittedName>
        <fullName evidence="1">Uncharacterized protein</fullName>
    </submittedName>
</protein>
<dbReference type="PANTHER" id="PTHR46409">
    <property type="entry name" value="HTH PSQ-TYPE DOMAIN-CONTAINING PROTEIN"/>
    <property type="match status" value="1"/>
</dbReference>
<organism evidence="1 2">
    <name type="scientific">Araneus ventricosus</name>
    <name type="common">Orbweaver spider</name>
    <name type="synonym">Epeira ventricosa</name>
    <dbReference type="NCBI Taxonomy" id="182803"/>
    <lineage>
        <taxon>Eukaryota</taxon>
        <taxon>Metazoa</taxon>
        <taxon>Ecdysozoa</taxon>
        <taxon>Arthropoda</taxon>
        <taxon>Chelicerata</taxon>
        <taxon>Arachnida</taxon>
        <taxon>Araneae</taxon>
        <taxon>Araneomorphae</taxon>
        <taxon>Entelegynae</taxon>
        <taxon>Araneoidea</taxon>
        <taxon>Araneidae</taxon>
        <taxon>Araneus</taxon>
    </lineage>
</organism>